<dbReference type="AlphaFoldDB" id="A0A5M9MBD9"/>
<dbReference type="VEuPathDB" id="FungiDB:EYZ11_008068"/>
<protein>
    <submittedName>
        <fullName evidence="1">Uncharacterized protein</fullName>
    </submittedName>
</protein>
<comment type="caution">
    <text evidence="1">The sequence shown here is derived from an EMBL/GenBank/DDBJ whole genome shotgun (WGS) entry which is preliminary data.</text>
</comment>
<proteinExistence type="predicted"/>
<dbReference type="EMBL" id="QUQM01000006">
    <property type="protein sequence ID" value="KAA8644238.1"/>
    <property type="molecule type" value="Genomic_DNA"/>
</dbReference>
<dbReference type="OrthoDB" id="2013972at2759"/>
<dbReference type="GeneID" id="54331139"/>
<dbReference type="Proteomes" id="UP000324241">
    <property type="component" value="Unassembled WGS sequence"/>
</dbReference>
<sequence>MSLGRYAYRHTIQSSSNCLIDHVWISEDFLSCTFRRFANGQRRYESRVPGPLEARRRLAKRKNAALAGIAGSGPLDDIACLFGRNGREHMKWSDGQVGRITPETQSSEFYRQSSSASPLPFYSRNNELSESYDQSHRRQVLGTVEERPGKNYLKEYLGNCYTVAHLKDVLRELGIDPRRDPTYSRLAFEHFLSNSTLGESSEAEIIRFLDDPHLNIRGAGNYLSAVQRMVFNRTNFTKSPALLDTVIRALQIGLILPDEILGIIHTLPKKIGHDNMIRERGERNLSFLDFFNREMWNAIGRCDVYGHRDLDEGILDAWLGVLMERKTDDALILAKDIVTATQGQNPAICSWVPLLITRWLELSNRFCPAEDNAFVGDLMRHSSPDAASQHIIGATEFLVSSTKRNALERWRDCLCCLQDVASFVSSPVWTNLGTATEPDNSGFSSQHRIILRLWVLRSLSKSLPEGPLWRPAPRTTDRPILDLLSLYETIREDASSDNFLSSMRKEIHDLDIPFNGLTMLAVDLKYGKGMTRATRGMLQKLESSKVSLADIFADLTAYNAATPHLFSALEKMVRQIDITSPSFIDHMVDIARNGDSKRVWTLIRLIRCHTPLKIALSKAWHGIPEPSKRALVRYYPEARSADCPDPHAALEMIHSLAISLSCSKNLSPRRAYSLIHWLYVFLLKHGAPVKPVIVRAMYHAGVIRYRQEGLHVSRTQYTYIMDCVKKAEDPQLVAVLTGGSQVGITHQGSNQLEDEYIYV</sequence>
<accession>A0A5M9MBD9</accession>
<evidence type="ECO:0000313" key="1">
    <source>
        <dbReference type="EMBL" id="KAA8644238.1"/>
    </source>
</evidence>
<organism evidence="1 2">
    <name type="scientific">Aspergillus tanneri</name>
    <dbReference type="NCBI Taxonomy" id="1220188"/>
    <lineage>
        <taxon>Eukaryota</taxon>
        <taxon>Fungi</taxon>
        <taxon>Dikarya</taxon>
        <taxon>Ascomycota</taxon>
        <taxon>Pezizomycotina</taxon>
        <taxon>Eurotiomycetes</taxon>
        <taxon>Eurotiomycetidae</taxon>
        <taxon>Eurotiales</taxon>
        <taxon>Aspergillaceae</taxon>
        <taxon>Aspergillus</taxon>
        <taxon>Aspergillus subgen. Circumdati</taxon>
    </lineage>
</organism>
<name>A0A5M9MBD9_9EURO</name>
<reference evidence="1 2" key="1">
    <citation type="submission" date="2019-08" db="EMBL/GenBank/DDBJ databases">
        <title>The genome sequence of a newly discovered highly antifungal drug resistant Aspergillus species, Aspergillus tanneri NIH 1004.</title>
        <authorList>
            <person name="Mounaud S."/>
            <person name="Singh I."/>
            <person name="Joardar V."/>
            <person name="Pakala S."/>
            <person name="Pakala S."/>
            <person name="Venepally P."/>
            <person name="Chung J.K."/>
            <person name="Losada L."/>
            <person name="Nierman W.C."/>
        </authorList>
    </citation>
    <scope>NUCLEOTIDE SEQUENCE [LARGE SCALE GENOMIC DNA]</scope>
    <source>
        <strain evidence="1 2">NIH1004</strain>
    </source>
</reference>
<dbReference type="RefSeq" id="XP_033423599.1">
    <property type="nucleotide sequence ID" value="XM_033573047.1"/>
</dbReference>
<evidence type="ECO:0000313" key="2">
    <source>
        <dbReference type="Proteomes" id="UP000324241"/>
    </source>
</evidence>
<gene>
    <name evidence="1" type="ORF">ATNIH1004_008437</name>
</gene>